<feature type="domain" description="DUF6884" evidence="1">
    <location>
        <begin position="15"/>
        <end position="95"/>
    </location>
</feature>
<gene>
    <name evidence="2" type="ORF">CIK00_03475</name>
</gene>
<dbReference type="Proteomes" id="UP000234420">
    <property type="component" value="Unassembled WGS sequence"/>
</dbReference>
<proteinExistence type="predicted"/>
<comment type="caution">
    <text evidence="2">The sequence shown here is derived from an EMBL/GenBank/DDBJ whole genome shotgun (WGS) entry which is preliminary data.</text>
</comment>
<dbReference type="InterPro" id="IPR049251">
    <property type="entry name" value="DUF6884"/>
</dbReference>
<dbReference type="RefSeq" id="WP_101767545.1">
    <property type="nucleotide sequence ID" value="NZ_BPPU01000003.1"/>
</dbReference>
<dbReference type="EMBL" id="NPIB01000002">
    <property type="protein sequence ID" value="PLC59343.1"/>
    <property type="molecule type" value="Genomic_DNA"/>
</dbReference>
<protein>
    <recommendedName>
        <fullName evidence="1">DUF6884 domain-containing protein</fullName>
    </recommendedName>
</protein>
<sequence length="556" mass="63863">MSSIDYEIGKHKPLIIVPCSNNKTAKHSLAIEMYDGKIINQLKHLHQLADIAVLSAKYGLIDANEKIDTYNERLHKRKSKGAEALTDEFVAKHMASFENLMRSYVHHKVMGKRKIRRTVYVLLPFDYLNVLDAMLKIAPQSLTNSFDFIISRQHRGIGDLIGYASKLEKELKAPQNPTLFRSCVANLDEAIGYMMSGQDMGISLHYVNETKNLSIFQYIIQAAEAGYKIFVDTGLISALNKGCKMTSSIEIYEHYQQILKLVRPSARKNFYFVLNDNPMDHEKQRNELIAHRAQIRNIAKHANVILPVHQYAVDDIVDHATKMLDSLGIKDVILGIPTRSIKMPDGKPIALTNNNILKLLSAKRGKNDYLFSRTHCLGMSECNPKFNHMHNFLKMFGVEQYFDAVRTSSIFTSGQKGYVKKADVRRERMITRVEKSEYFLSHIEDDTDFPITEIAIEMIKDNPCNFAKTWNEQCQRMIQKPEPYKIAESNDEWDVENSFYFILANAKNKVGAILKRLLWLNYTNMDDSSVSSTEVRSEIITELFSRERRAVQLNIF</sequence>
<evidence type="ECO:0000259" key="1">
    <source>
        <dbReference type="Pfam" id="PF21818"/>
    </source>
</evidence>
<evidence type="ECO:0000313" key="3">
    <source>
        <dbReference type="Proteomes" id="UP000234420"/>
    </source>
</evidence>
<accession>A0A2N4UWG1</accession>
<name>A0A2N4UWG1_9GAMM</name>
<dbReference type="AlphaFoldDB" id="A0A2N4UWG1"/>
<reference evidence="2 3" key="1">
    <citation type="journal article" date="2018" name="Syst. Appl. Microbiol.">
        <title>Photobacterium carnosum sp. nov., isolated from spoiled modified atmosphere packaged poultry meat.</title>
        <authorList>
            <person name="Hilgarth M."/>
            <person name="Fuertes S."/>
            <person name="Ehrmann M."/>
            <person name="Vogel R.F."/>
        </authorList>
    </citation>
    <scope>NUCLEOTIDE SEQUENCE [LARGE SCALE GENOMIC DNA]</scope>
    <source>
        <strain evidence="2 3">TMW 2.2021</strain>
    </source>
</reference>
<organism evidence="2 3">
    <name type="scientific">Photobacterium carnosum</name>
    <dbReference type="NCBI Taxonomy" id="2023717"/>
    <lineage>
        <taxon>Bacteria</taxon>
        <taxon>Pseudomonadati</taxon>
        <taxon>Pseudomonadota</taxon>
        <taxon>Gammaproteobacteria</taxon>
        <taxon>Vibrionales</taxon>
        <taxon>Vibrionaceae</taxon>
        <taxon>Photobacterium</taxon>
    </lineage>
</organism>
<dbReference type="Pfam" id="PF21818">
    <property type="entry name" value="DUF6884"/>
    <property type="match status" value="1"/>
</dbReference>
<keyword evidence="3" id="KW-1185">Reference proteome</keyword>
<dbReference type="GeneID" id="69966037"/>
<evidence type="ECO:0000313" key="2">
    <source>
        <dbReference type="EMBL" id="PLC59343.1"/>
    </source>
</evidence>